<reference evidence="1" key="1">
    <citation type="submission" date="2019-02" db="EMBL/GenBank/DDBJ databases">
        <authorList>
            <person name="Gruber-Vodicka R. H."/>
            <person name="Seah K. B. B."/>
        </authorList>
    </citation>
    <scope>NUCLEOTIDE SEQUENCE</scope>
    <source>
        <strain evidence="2">BECK_BY19</strain>
        <strain evidence="1">BECK_BY8</strain>
    </source>
</reference>
<accession>A0A450ZWL6</accession>
<name>A0A450ZWL6_9GAMM</name>
<dbReference type="EMBL" id="CAADFZ010000002">
    <property type="protein sequence ID" value="VFK58153.1"/>
    <property type="molecule type" value="Genomic_DNA"/>
</dbReference>
<evidence type="ECO:0000313" key="2">
    <source>
        <dbReference type="EMBL" id="VFK68265.1"/>
    </source>
</evidence>
<dbReference type="AlphaFoldDB" id="A0A450ZWL6"/>
<gene>
    <name evidence="1" type="ORF">BECKUNK1418G_GA0071005_100224</name>
    <name evidence="2" type="ORF">BECKUNK1418H_GA0071006_100124</name>
</gene>
<dbReference type="EMBL" id="CAADGD010000001">
    <property type="protein sequence ID" value="VFK68265.1"/>
    <property type="molecule type" value="Genomic_DNA"/>
</dbReference>
<sequence length="209" mass="23320">MLFDINNLAGPTLSRKIGAASPVPGNRFIARICQTETPIEKAFPSLEKGFDYPFATSGGWSTHDLIFRCLDIIGPARLFAATWSAGQEVTQLILNKMADGTLKEIHCLADIRVKVNNPDFVALAQQSFTSFRISAVHAKIFTLQNDEWSISCVSSANWTHNPRIEAGHLSTNKQVADFHTDWIRREIQDKEPFGRNVVKATKLHKQNKG</sequence>
<evidence type="ECO:0000313" key="1">
    <source>
        <dbReference type="EMBL" id="VFK58153.1"/>
    </source>
</evidence>
<proteinExistence type="predicted"/>
<protein>
    <recommendedName>
        <fullName evidence="3">PLD-like domain-containing protein</fullName>
    </recommendedName>
</protein>
<evidence type="ECO:0008006" key="3">
    <source>
        <dbReference type="Google" id="ProtNLM"/>
    </source>
</evidence>
<organism evidence="1">
    <name type="scientific">Candidatus Kentrum sp. UNK</name>
    <dbReference type="NCBI Taxonomy" id="2126344"/>
    <lineage>
        <taxon>Bacteria</taxon>
        <taxon>Pseudomonadati</taxon>
        <taxon>Pseudomonadota</taxon>
        <taxon>Gammaproteobacteria</taxon>
        <taxon>Candidatus Kentrum</taxon>
    </lineage>
</organism>